<dbReference type="KEGG" id="bfo:118420975"/>
<dbReference type="PANTHER" id="PTHR46880:SF5">
    <property type="entry name" value="DUF4371 DOMAIN-CONTAINING PROTEIN"/>
    <property type="match status" value="1"/>
</dbReference>
<feature type="domain" description="DUF4371" evidence="3">
    <location>
        <begin position="294"/>
        <end position="379"/>
    </location>
</feature>
<reference evidence="5" key="2">
    <citation type="submission" date="2025-08" db="UniProtKB">
        <authorList>
            <consortium name="RefSeq"/>
        </authorList>
    </citation>
    <scope>IDENTIFICATION</scope>
    <source>
        <strain evidence="5">S238N-H82</strain>
        <tissue evidence="5">Testes</tissue>
    </source>
</reference>
<reference evidence="4" key="1">
    <citation type="journal article" date="2020" name="Nat. Ecol. Evol.">
        <title>Deeply conserved synteny resolves early events in vertebrate evolution.</title>
        <authorList>
            <person name="Simakov O."/>
            <person name="Marletaz F."/>
            <person name="Yue J.X."/>
            <person name="O'Connell B."/>
            <person name="Jenkins J."/>
            <person name="Brandt A."/>
            <person name="Calef R."/>
            <person name="Tung C.H."/>
            <person name="Huang T.K."/>
            <person name="Schmutz J."/>
            <person name="Satoh N."/>
            <person name="Yu J.K."/>
            <person name="Putnam N.H."/>
            <person name="Green R.E."/>
            <person name="Rokhsar D.S."/>
        </authorList>
    </citation>
    <scope>NUCLEOTIDE SEQUENCE [LARGE SCALE GENOMIC DNA]</scope>
    <source>
        <strain evidence="4">S238N-H82</strain>
    </source>
</reference>
<feature type="region of interest" description="Disordered" evidence="1">
    <location>
        <begin position="40"/>
        <end position="75"/>
    </location>
</feature>
<sequence>MTKRKRYSKPANQKTIASFFAGPSATSAVEDGQFSKRQRLESLGSAAVGNQTGEGGEAEPPMTVRAEPSASPPTQTTQAAVETAGPTDSVTVNMAEFEREKAARRARFVSTKCKHKYGWEKAWLKKYKWLVPVTNEDGEVVGMLCSTCRRHNQRQRSGEYYWSKEPVSSLRSDMVGGHPTSTQHEAAVQKDKARLAAAVTGGIAQAFQRVVSVQGEALTKAMKVLYFLAKEEIPHTTKFSSLLDFSKDHLGCDVLSHLNQGGNANYRSERILQELLKVMAGQIQEQHEALLQESTFYGLQCDETTDITTTKELVLLTRLITNTGEVANRFARMIPVPDGKADTITAAILSWLQEKGLDLNNLKGFGSDGASVMTGRRNGVATLLKGHSSQMVAIHCTAHRLALAVSQAGDSVPYFKHSFKANLGSLFRFYDYSACRTARFRQIQEMMNLDQLTLKEAKDTRWLSHDLACKALYESLPAVIISLDHEAKQNGNAVASGLLKWLKSYKTLATLYLLCAVLPQLTSLSLCFQQSKVNLLEIHRVVETTVEVVSGMREGTASGRLSKLEQDLAAGGRLAQFSISVSPELKLQWQREVREPFIDHLLENLQDRFASTQLLSSFAILDPSLVPDDPMNEEYGCAEVQCLATQYGGEVNGIVDPVALDDEWLSLRTYMRRGKGHLSQEQLVRSLLTDATLALLYPNMRLLASVLMVIPVSTADSERSFSTLKRIKTRLRSRLSNAVLNDLLTISIDGPHVNDFDFARAVTKWAGLKNRRIIV</sequence>
<dbReference type="InterPro" id="IPR025398">
    <property type="entry name" value="DUF4371"/>
</dbReference>
<dbReference type="Pfam" id="PF14291">
    <property type="entry name" value="DUF4371"/>
    <property type="match status" value="1"/>
</dbReference>
<evidence type="ECO:0000313" key="4">
    <source>
        <dbReference type="Proteomes" id="UP000001554"/>
    </source>
</evidence>
<dbReference type="OrthoDB" id="10059291at2759"/>
<organism evidence="4 5">
    <name type="scientific">Branchiostoma floridae</name>
    <name type="common">Florida lancelet</name>
    <name type="synonym">Amphioxus</name>
    <dbReference type="NCBI Taxonomy" id="7739"/>
    <lineage>
        <taxon>Eukaryota</taxon>
        <taxon>Metazoa</taxon>
        <taxon>Chordata</taxon>
        <taxon>Cephalochordata</taxon>
        <taxon>Leptocardii</taxon>
        <taxon>Amphioxiformes</taxon>
        <taxon>Branchiostomatidae</taxon>
        <taxon>Branchiostoma</taxon>
    </lineage>
</organism>
<dbReference type="PANTHER" id="PTHR46880">
    <property type="entry name" value="RAS-ASSOCIATING DOMAIN-CONTAINING PROTEIN"/>
    <property type="match status" value="1"/>
</dbReference>
<dbReference type="RefSeq" id="XP_035683974.1">
    <property type="nucleotide sequence ID" value="XM_035828081.1"/>
</dbReference>
<evidence type="ECO:0000259" key="2">
    <source>
        <dbReference type="Pfam" id="PF05699"/>
    </source>
</evidence>
<feature type="domain" description="HAT C-terminal dimerisation" evidence="2">
    <location>
        <begin position="696"/>
        <end position="745"/>
    </location>
</feature>
<dbReference type="InterPro" id="IPR012337">
    <property type="entry name" value="RNaseH-like_sf"/>
</dbReference>
<dbReference type="InterPro" id="IPR008906">
    <property type="entry name" value="HATC_C_dom"/>
</dbReference>
<dbReference type="GeneID" id="118420975"/>
<evidence type="ECO:0000259" key="3">
    <source>
        <dbReference type="Pfam" id="PF14291"/>
    </source>
</evidence>
<dbReference type="AlphaFoldDB" id="A0A9J7MZ24"/>
<name>A0A9J7MZ24_BRAFL</name>
<accession>A0A9J7MZ24</accession>
<dbReference type="GO" id="GO:0046983">
    <property type="term" value="F:protein dimerization activity"/>
    <property type="evidence" value="ECO:0007669"/>
    <property type="project" value="InterPro"/>
</dbReference>
<protein>
    <submittedName>
        <fullName evidence="5">Zinc finger protein 862-like</fullName>
    </submittedName>
</protein>
<proteinExistence type="predicted"/>
<evidence type="ECO:0000256" key="1">
    <source>
        <dbReference type="SAM" id="MobiDB-lite"/>
    </source>
</evidence>
<dbReference type="OMA" id="HLNQGGN"/>
<dbReference type="Proteomes" id="UP000001554">
    <property type="component" value="Chromosome 8"/>
</dbReference>
<dbReference type="SUPFAM" id="SSF53098">
    <property type="entry name" value="Ribonuclease H-like"/>
    <property type="match status" value="1"/>
</dbReference>
<gene>
    <name evidence="5" type="primary">LOC118420975</name>
</gene>
<dbReference type="Pfam" id="PF05699">
    <property type="entry name" value="Dimer_Tnp_hAT"/>
    <property type="match status" value="1"/>
</dbReference>
<keyword evidence="4" id="KW-1185">Reference proteome</keyword>
<evidence type="ECO:0000313" key="5">
    <source>
        <dbReference type="RefSeq" id="XP_035683974.1"/>
    </source>
</evidence>